<name>A0A4V6Y800_SETVI</name>
<dbReference type="Gramene" id="TKW02806">
    <property type="protein sequence ID" value="TKW02806"/>
    <property type="gene ID" value="SEVIR_7G018801v2"/>
</dbReference>
<reference evidence="1" key="1">
    <citation type="submission" date="2019-03" db="EMBL/GenBank/DDBJ databases">
        <title>WGS assembly of Setaria viridis.</title>
        <authorList>
            <person name="Huang P."/>
            <person name="Jenkins J."/>
            <person name="Grimwood J."/>
            <person name="Barry K."/>
            <person name="Healey A."/>
            <person name="Mamidi S."/>
            <person name="Sreedasyam A."/>
            <person name="Shu S."/>
            <person name="Feldman M."/>
            <person name="Wu J."/>
            <person name="Yu Y."/>
            <person name="Chen C."/>
            <person name="Johnson J."/>
            <person name="Rokhsar D."/>
            <person name="Baxter I."/>
            <person name="Schmutz J."/>
            <person name="Brutnell T."/>
            <person name="Kellogg E."/>
        </authorList>
    </citation>
    <scope>NUCLEOTIDE SEQUENCE [LARGE SCALE GENOMIC DNA]</scope>
</reference>
<protein>
    <submittedName>
        <fullName evidence="1">Uncharacterized protein</fullName>
    </submittedName>
</protein>
<dbReference type="AlphaFoldDB" id="A0A4V6Y800"/>
<sequence length="81" mass="8881">MRPWPAKPWLQLKWEGFLAGCGRPLVACGRLGCGCASRWLAATAPGGLRPAMMEVMRCVLVICTENGCSHALWTFGRLPHK</sequence>
<proteinExistence type="predicted"/>
<gene>
    <name evidence="1" type="ORF">SEVIR_7G018801v2</name>
</gene>
<dbReference type="Proteomes" id="UP000298652">
    <property type="component" value="Chromosome 7"/>
</dbReference>
<dbReference type="EMBL" id="CM016558">
    <property type="protein sequence ID" value="TKW02806.1"/>
    <property type="molecule type" value="Genomic_DNA"/>
</dbReference>
<accession>A0A4V6Y800</accession>
<evidence type="ECO:0000313" key="2">
    <source>
        <dbReference type="Proteomes" id="UP000298652"/>
    </source>
</evidence>
<organism evidence="1 2">
    <name type="scientific">Setaria viridis</name>
    <name type="common">Green bristlegrass</name>
    <name type="synonym">Setaria italica subsp. viridis</name>
    <dbReference type="NCBI Taxonomy" id="4556"/>
    <lineage>
        <taxon>Eukaryota</taxon>
        <taxon>Viridiplantae</taxon>
        <taxon>Streptophyta</taxon>
        <taxon>Embryophyta</taxon>
        <taxon>Tracheophyta</taxon>
        <taxon>Spermatophyta</taxon>
        <taxon>Magnoliopsida</taxon>
        <taxon>Liliopsida</taxon>
        <taxon>Poales</taxon>
        <taxon>Poaceae</taxon>
        <taxon>PACMAD clade</taxon>
        <taxon>Panicoideae</taxon>
        <taxon>Panicodae</taxon>
        <taxon>Paniceae</taxon>
        <taxon>Cenchrinae</taxon>
        <taxon>Setaria</taxon>
    </lineage>
</organism>
<keyword evidence="2" id="KW-1185">Reference proteome</keyword>
<evidence type="ECO:0000313" key="1">
    <source>
        <dbReference type="EMBL" id="TKW02806.1"/>
    </source>
</evidence>